<name>A0A8A4TK53_SULCO</name>
<keyword evidence="2" id="KW-1185">Reference proteome</keyword>
<dbReference type="EMBL" id="CP071793">
    <property type="protein sequence ID" value="QTD49208.1"/>
    <property type="molecule type" value="Genomic_DNA"/>
</dbReference>
<accession>A0A8A4TK53</accession>
<dbReference type="SUPFAM" id="SSF53448">
    <property type="entry name" value="Nucleotide-diphospho-sugar transferases"/>
    <property type="match status" value="1"/>
</dbReference>
<dbReference type="InterPro" id="IPR029044">
    <property type="entry name" value="Nucleotide-diphossugar_trans"/>
</dbReference>
<gene>
    <name evidence="1" type="ORF">J3U87_26790</name>
</gene>
<dbReference type="AlphaFoldDB" id="A0A8A4TK53"/>
<dbReference type="RefSeq" id="WP_237378851.1">
    <property type="nucleotide sequence ID" value="NZ_CP071793.1"/>
</dbReference>
<dbReference type="KEGG" id="scor:J3U87_26790"/>
<sequence>MSDRKKVLLYLIYGEKEDYWREVKFSILSALRFLNEEPDHGIDIVLATDKLDYLTGWPVVSHPFDPDRLAEWAGPDNYLHRSKNRVMAEVMDRFKGTCIFIDTDTYFTQSPSRLFERVGPGHTVMHKPEGLILEAHKGIADYAVGRPLTDPEGGTYTISADSMMFNSGVVGLDYADRALLDRALWLVDELYGPTKVFNVEQYALGEVLRTRTDLQMSGDLLVHYWGSTRAFFHLSMENFFNDHKDLPLADLAGLCGTIRAEVPKNPISQRLWARLQRILGIWSEVYGAAYLAVRASVQQEGHRTGERASAAFRDYALFLLREERDNCARNFADGKIKSHRLENRLSHMLQGREWREVRDPEWLNRFPQEEQDRWDRFWGETKTLLERVREAQGRTT</sequence>
<protein>
    <recommendedName>
        <fullName evidence="3">Nucleotide-diphospho-sugar transferase domain-containing protein</fullName>
    </recommendedName>
</protein>
<evidence type="ECO:0000313" key="2">
    <source>
        <dbReference type="Proteomes" id="UP000663929"/>
    </source>
</evidence>
<dbReference type="Proteomes" id="UP000663929">
    <property type="component" value="Chromosome"/>
</dbReference>
<evidence type="ECO:0008006" key="3">
    <source>
        <dbReference type="Google" id="ProtNLM"/>
    </source>
</evidence>
<proteinExistence type="predicted"/>
<organism evidence="1 2">
    <name type="scientific">Sulfidibacter corallicola</name>
    <dbReference type="NCBI Taxonomy" id="2818388"/>
    <lineage>
        <taxon>Bacteria</taxon>
        <taxon>Pseudomonadati</taxon>
        <taxon>Acidobacteriota</taxon>
        <taxon>Holophagae</taxon>
        <taxon>Acanthopleuribacterales</taxon>
        <taxon>Acanthopleuribacteraceae</taxon>
        <taxon>Sulfidibacter</taxon>
    </lineage>
</organism>
<evidence type="ECO:0000313" key="1">
    <source>
        <dbReference type="EMBL" id="QTD49208.1"/>
    </source>
</evidence>
<reference evidence="1" key="1">
    <citation type="submission" date="2021-03" db="EMBL/GenBank/DDBJ databases">
        <title>Acanthopleuribacteraceae sp. M133.</title>
        <authorList>
            <person name="Wang G."/>
        </authorList>
    </citation>
    <scope>NUCLEOTIDE SEQUENCE</scope>
    <source>
        <strain evidence="1">M133</strain>
    </source>
</reference>